<dbReference type="PROSITE" id="PS50994">
    <property type="entry name" value="INTEGRASE"/>
    <property type="match status" value="1"/>
</dbReference>
<evidence type="ECO:0000313" key="5">
    <source>
        <dbReference type="Proteomes" id="UP000320531"/>
    </source>
</evidence>
<dbReference type="Pfam" id="PF22483">
    <property type="entry name" value="Mu-transpos_C_2"/>
    <property type="match status" value="1"/>
</dbReference>
<dbReference type="GO" id="GO:0003676">
    <property type="term" value="F:nucleic acid binding"/>
    <property type="evidence" value="ECO:0007669"/>
    <property type="project" value="InterPro"/>
</dbReference>
<name>A0A558GJN0_9CORY</name>
<dbReference type="InterPro" id="IPR054353">
    <property type="entry name" value="IstA-like_C"/>
</dbReference>
<dbReference type="PANTHER" id="PTHR35004">
    <property type="entry name" value="TRANSPOSASE RV3428C-RELATED"/>
    <property type="match status" value="1"/>
</dbReference>
<dbReference type="Pfam" id="PF00665">
    <property type="entry name" value="rve"/>
    <property type="match status" value="1"/>
</dbReference>
<protein>
    <submittedName>
        <fullName evidence="4">IS21 family transposase</fullName>
    </submittedName>
</protein>
<dbReference type="InterPro" id="IPR012337">
    <property type="entry name" value="RNaseH-like_sf"/>
</dbReference>
<evidence type="ECO:0000259" key="3">
    <source>
        <dbReference type="PROSITE" id="PS50994"/>
    </source>
</evidence>
<comment type="caution">
    <text evidence="4">The sequence shown here is derived from an EMBL/GenBank/DDBJ whole genome shotgun (WGS) entry which is preliminary data.</text>
</comment>
<dbReference type="NCBIfam" id="NF033546">
    <property type="entry name" value="transpos_IS21"/>
    <property type="match status" value="1"/>
</dbReference>
<feature type="domain" description="Integrase catalytic" evidence="3">
    <location>
        <begin position="132"/>
        <end position="314"/>
    </location>
</feature>
<dbReference type="AlphaFoldDB" id="A0A558GJN0"/>
<dbReference type="GO" id="GO:0015074">
    <property type="term" value="P:DNA integration"/>
    <property type="evidence" value="ECO:0007669"/>
    <property type="project" value="InterPro"/>
</dbReference>
<organism evidence="4 5">
    <name type="scientific">Corynebacterium aurimucosum</name>
    <dbReference type="NCBI Taxonomy" id="169292"/>
    <lineage>
        <taxon>Bacteria</taxon>
        <taxon>Bacillati</taxon>
        <taxon>Actinomycetota</taxon>
        <taxon>Actinomycetes</taxon>
        <taxon>Mycobacteriales</taxon>
        <taxon>Corynebacteriaceae</taxon>
        <taxon>Corynebacterium</taxon>
    </lineage>
</organism>
<evidence type="ECO:0000256" key="1">
    <source>
        <dbReference type="ARBA" id="ARBA00009277"/>
    </source>
</evidence>
<proteinExistence type="inferred from homology"/>
<dbReference type="Proteomes" id="UP000320531">
    <property type="component" value="Unassembled WGS sequence"/>
</dbReference>
<evidence type="ECO:0000313" key="4">
    <source>
        <dbReference type="EMBL" id="TVU57063.1"/>
    </source>
</evidence>
<dbReference type="InterPro" id="IPR001584">
    <property type="entry name" value="Integrase_cat-core"/>
</dbReference>
<dbReference type="SUPFAM" id="SSF53098">
    <property type="entry name" value="Ribonuclease H-like"/>
    <property type="match status" value="1"/>
</dbReference>
<sequence length="535" mass="60148">MANFKQIIAMCLDGASYAQITHALGCSRREVSRAKKVINDEELTLERFRQLPPGWFDDRFSDGRSKRTMAYDQPDFHALARKLKSTKHVTRHKLWMDYVSQPCPTDKTKYQYSQFCSGLNEFLRANDLVEVVTHEPGQELYVDWAGDKVPVVDQASGDTAFKASLFVAVSPYSGLMYVTAAANEKMPSWIECHVKALNYLGKVPAVIVPDNASTATYRPKKTSTYRMVTDRYAAFADYYGVTIVPTRPGRPRDKAAVERAVKITYTKILGYFSNEVFYSLDELNEAIADRLADINSAMTRPDGSTRRMRFDKEEAPMMRDLPPTPFTEVSYKRLKVDRNWHITCDYQYYSVPFQLVGESVTVRLTPQLVSIFNGEQLVAEHTRLHGFKYRYSTNPQHGPCGDDEGHKALTRDELLAWASSFGAATHAVIAMILDRNSAAVPRGLIQARNVLANLGKKHNKATLEPACQQVLDKKLAPTMAVIKRIQTDIAHAQQHPGPPGAKPQPVAKRQPRPSTPLTGEVADAVFIRPADHYEN</sequence>
<dbReference type="Gene3D" id="3.30.420.10">
    <property type="entry name" value="Ribonuclease H-like superfamily/Ribonuclease H"/>
    <property type="match status" value="1"/>
</dbReference>
<comment type="similarity">
    <text evidence="1">Belongs to the transposase IS21/IS408/IS1162 family.</text>
</comment>
<reference evidence="4 5" key="1">
    <citation type="submission" date="2019-07" db="EMBL/GenBank/DDBJ databases">
        <title>Draft genome of C. aurimucosum strain 14-2523.</title>
        <authorList>
            <person name="Pacheco L.G.C."/>
            <person name="Aguiar E.R.G.R."/>
            <person name="Navas J."/>
            <person name="Santos C.S."/>
            <person name="Rocha D.J.P.G."/>
        </authorList>
    </citation>
    <scope>NUCLEOTIDE SEQUENCE [LARGE SCALE GENOMIC DNA]</scope>
    <source>
        <strain evidence="4 5">14-2523</strain>
    </source>
</reference>
<dbReference type="EMBL" id="VMTY01000009">
    <property type="protein sequence ID" value="TVU57063.1"/>
    <property type="molecule type" value="Genomic_DNA"/>
</dbReference>
<gene>
    <name evidence="4" type="ORF">FQK23_03910</name>
</gene>
<accession>A0A558GJN0</accession>
<feature type="region of interest" description="Disordered" evidence="2">
    <location>
        <begin position="490"/>
        <end position="523"/>
    </location>
</feature>
<dbReference type="InterPro" id="IPR036397">
    <property type="entry name" value="RNaseH_sf"/>
</dbReference>
<evidence type="ECO:0000256" key="2">
    <source>
        <dbReference type="SAM" id="MobiDB-lite"/>
    </source>
</evidence>
<dbReference type="PANTHER" id="PTHR35004:SF8">
    <property type="entry name" value="TRANSPOSASE RV3428C-RELATED"/>
    <property type="match status" value="1"/>
</dbReference>